<feature type="region of interest" description="Disordered" evidence="1">
    <location>
        <begin position="1"/>
        <end position="48"/>
    </location>
</feature>
<accession>A0A6L2KGP6</accession>
<dbReference type="PANTHER" id="PTHR11439">
    <property type="entry name" value="GAG-POL-RELATED RETROTRANSPOSON"/>
    <property type="match status" value="1"/>
</dbReference>
<evidence type="ECO:0000256" key="1">
    <source>
        <dbReference type="SAM" id="MobiDB-lite"/>
    </source>
</evidence>
<dbReference type="Pfam" id="PF07727">
    <property type="entry name" value="RVT_2"/>
    <property type="match status" value="1"/>
</dbReference>
<dbReference type="SUPFAM" id="SSF56672">
    <property type="entry name" value="DNA/RNA polymerases"/>
    <property type="match status" value="1"/>
</dbReference>
<feature type="compositionally biased region" description="Basic and acidic residues" evidence="1">
    <location>
        <begin position="7"/>
        <end position="30"/>
    </location>
</feature>
<dbReference type="CDD" id="cd09272">
    <property type="entry name" value="RNase_HI_RT_Ty1"/>
    <property type="match status" value="1"/>
</dbReference>
<feature type="compositionally biased region" description="Polar residues" evidence="1">
    <location>
        <begin position="980"/>
        <end position="989"/>
    </location>
</feature>
<comment type="caution">
    <text evidence="3">The sequence shown here is derived from an EMBL/GenBank/DDBJ whole genome shotgun (WGS) entry which is preliminary data.</text>
</comment>
<feature type="compositionally biased region" description="Polar residues" evidence="1">
    <location>
        <begin position="953"/>
        <end position="964"/>
    </location>
</feature>
<dbReference type="InterPro" id="IPR043502">
    <property type="entry name" value="DNA/RNA_pol_sf"/>
</dbReference>
<evidence type="ECO:0000313" key="3">
    <source>
        <dbReference type="EMBL" id="GEU48663.1"/>
    </source>
</evidence>
<gene>
    <name evidence="3" type="ORF">Tci_020641</name>
</gene>
<sequence>MVVLTQRVDDLTKGKSKKGKIDNGKSEKGLIADSFDRDEESVSSEDEGTTRIKAFMEIAEDEPFVRKANARYGQWVDITMKKLHRLLKVTPDQLLFEKIPGNIVKALGEKGRRKENNPSKEVLFSKADRLKSSNKVSQTYVIKKMTESKHQAAQNSCPDKNAFPSTEQLPLTLMEEVKGIKNQILIPLDTSSSVSQACSSKSPKQKGMAGVRDGFLAGKTGWVTVQLVRPIELEGNDMWDLGARSHGEVGLSFGYYSCVCVCTGNGWGEGRVFGGKNRLGYYLAKKRNRTQIEAARTMLNSAKIPKQLWREAVNTACYTQNRSIIMKRHGKTAYDVFRGRSSDFSATSMCLGVRFIFTITRTIWESLMKRMMMDSFWVTLLWPRLLGCSTSEDKKWKKHFMLLSVKMIKLSFKPAQKVMQSTSMKIAVFPTLQNCVTSEEPLEFTIAGDISAIHEPDHAASADILEFAKSQDNVLSETISDDQPAPVISPLAENQEEWVIAMQEKLNQFERKKVWTLVPKPHRKTIIRTKWNWKNKMDQEGVATKNKVWLVAQGYNQHEGINYKETFAPVARLEAIRIFLAYAAYMGFMVYQMDVKSAFLNGKIIEEVYVQQPLGFESSEFLDHVCKLDKALYGLKQAPRAWYQANPKESHLVEVKRIFRYLKETLNLGLWYPKGTRFDLEAYSDSDYAGCNLDKKSTSAEAEYIATAGCCAQVIWIKSQLAEYDVLYDKVPIFCDNTSAIAISNNPMLHSRIKHIDIMYHFIRDHILKGDIELDFVPIELQLGDIFTKPLAELSFTRLVTELGKLNIEKQVKFQHHESIIVYNNVVALLEHHEPLFKPMLSFLSNCSICTALTKEPSAMYVEYLNDFWYTTEVDDETKDILSSLSIFENQLSFTRFDFLTAIGLTDSKTVVPLPPKGTVMTGLATLTKLLKEPDEFLILSSEEVNVEESSDKSQSGTNVQPYSQPKALTDKKSKKKKILTSTQPNVSNDSREMNPPSTTTHLQETEELVDIVVPNQSLEASVMEEVQDNQLKAADTIKVPEKTVEKEKVDEEQTLEIPLLEQLLEEVDNHNQAVQTTSESPYATESEIKVVKSFLTNHLSKLHDQTINDYEVSADIQENSNSDLHSIPDDELRSVLKFETTDSDNFHKNDVSISDHIVQDDYAFAERLSLPNHMDHIFEKVSSLHSRLKDLEYSIAQKDTNAIPAPTQEEHKTAENITPPEPSPETQWELAYKESTLLVSEIKVNEESAIVLYEYEKKDLVDLTTEQDSEDRLGLPPLPELATFGLNAEEKTRKRSKFPREVFVTKDVRVDEMKRNMIPPPRKLNYVIEARDNCIKDSKVMKGLSEYKALESNIRRIQVKDIFKEVKDYLKTYSSAGMDISQAIRVQSQSLHGSIEYKNQGKEHTLSFKVMEKPKLSRLRSWNMRKRRRDMTLLNKAYAE</sequence>
<proteinExistence type="predicted"/>
<feature type="region of interest" description="Disordered" evidence="1">
    <location>
        <begin position="1207"/>
        <end position="1227"/>
    </location>
</feature>
<dbReference type="InterPro" id="IPR013103">
    <property type="entry name" value="RVT_2"/>
</dbReference>
<protein>
    <submittedName>
        <fullName evidence="3">Retrovirus-related Pol polyprotein from transposon TNT 1-94</fullName>
    </submittedName>
</protein>
<name>A0A6L2KGP6_TANCI</name>
<organism evidence="3">
    <name type="scientific">Tanacetum cinerariifolium</name>
    <name type="common">Dalmatian daisy</name>
    <name type="synonym">Chrysanthemum cinerariifolium</name>
    <dbReference type="NCBI Taxonomy" id="118510"/>
    <lineage>
        <taxon>Eukaryota</taxon>
        <taxon>Viridiplantae</taxon>
        <taxon>Streptophyta</taxon>
        <taxon>Embryophyta</taxon>
        <taxon>Tracheophyta</taxon>
        <taxon>Spermatophyta</taxon>
        <taxon>Magnoliopsida</taxon>
        <taxon>eudicotyledons</taxon>
        <taxon>Gunneridae</taxon>
        <taxon>Pentapetalae</taxon>
        <taxon>asterids</taxon>
        <taxon>campanulids</taxon>
        <taxon>Asterales</taxon>
        <taxon>Asteraceae</taxon>
        <taxon>Asteroideae</taxon>
        <taxon>Anthemideae</taxon>
        <taxon>Anthemidinae</taxon>
        <taxon>Tanacetum</taxon>
    </lineage>
</organism>
<dbReference type="EMBL" id="BKCJ010002452">
    <property type="protein sequence ID" value="GEU48663.1"/>
    <property type="molecule type" value="Genomic_DNA"/>
</dbReference>
<dbReference type="PANTHER" id="PTHR11439:SF495">
    <property type="entry name" value="REVERSE TRANSCRIPTASE, RNA-DEPENDENT DNA POLYMERASE-RELATED"/>
    <property type="match status" value="1"/>
</dbReference>
<feature type="region of interest" description="Disordered" evidence="1">
    <location>
        <begin position="948"/>
        <end position="1002"/>
    </location>
</feature>
<feature type="domain" description="Reverse transcriptase Ty1/copia-type" evidence="2">
    <location>
        <begin position="513"/>
        <end position="645"/>
    </location>
</feature>
<feature type="compositionally biased region" description="Acidic residues" evidence="1">
    <location>
        <begin position="36"/>
        <end position="47"/>
    </location>
</feature>
<reference evidence="3" key="1">
    <citation type="journal article" date="2019" name="Sci. Rep.">
        <title>Draft genome of Tanacetum cinerariifolium, the natural source of mosquito coil.</title>
        <authorList>
            <person name="Yamashiro T."/>
            <person name="Shiraishi A."/>
            <person name="Satake H."/>
            <person name="Nakayama K."/>
        </authorList>
    </citation>
    <scope>NUCLEOTIDE SEQUENCE</scope>
</reference>
<evidence type="ECO:0000259" key="2">
    <source>
        <dbReference type="Pfam" id="PF07727"/>
    </source>
</evidence>